<name>A0ABR2GDV5_9ROSI</name>
<keyword evidence="2" id="KW-1185">Reference proteome</keyword>
<evidence type="ECO:0000313" key="2">
    <source>
        <dbReference type="Proteomes" id="UP001472677"/>
    </source>
</evidence>
<organism evidence="1 2">
    <name type="scientific">Hibiscus sabdariffa</name>
    <name type="common">roselle</name>
    <dbReference type="NCBI Taxonomy" id="183260"/>
    <lineage>
        <taxon>Eukaryota</taxon>
        <taxon>Viridiplantae</taxon>
        <taxon>Streptophyta</taxon>
        <taxon>Embryophyta</taxon>
        <taxon>Tracheophyta</taxon>
        <taxon>Spermatophyta</taxon>
        <taxon>Magnoliopsida</taxon>
        <taxon>eudicotyledons</taxon>
        <taxon>Gunneridae</taxon>
        <taxon>Pentapetalae</taxon>
        <taxon>rosids</taxon>
        <taxon>malvids</taxon>
        <taxon>Malvales</taxon>
        <taxon>Malvaceae</taxon>
        <taxon>Malvoideae</taxon>
        <taxon>Hibiscus</taxon>
    </lineage>
</organism>
<comment type="caution">
    <text evidence="1">The sequence shown here is derived from an EMBL/GenBank/DDBJ whole genome shotgun (WGS) entry which is preliminary data.</text>
</comment>
<accession>A0ABR2GDV5</accession>
<proteinExistence type="predicted"/>
<dbReference type="EMBL" id="JBBPBM010000001">
    <property type="protein sequence ID" value="KAK8601038.1"/>
    <property type="molecule type" value="Genomic_DNA"/>
</dbReference>
<gene>
    <name evidence="1" type="ORF">V6N12_050883</name>
</gene>
<reference evidence="1 2" key="1">
    <citation type="journal article" date="2024" name="G3 (Bethesda)">
        <title>Genome assembly of Hibiscus sabdariffa L. provides insights into metabolisms of medicinal natural products.</title>
        <authorList>
            <person name="Kim T."/>
        </authorList>
    </citation>
    <scope>NUCLEOTIDE SEQUENCE [LARGE SCALE GENOMIC DNA]</scope>
    <source>
        <strain evidence="1">TK-2024</strain>
        <tissue evidence="1">Old leaves</tissue>
    </source>
</reference>
<dbReference type="Proteomes" id="UP001472677">
    <property type="component" value="Unassembled WGS sequence"/>
</dbReference>
<sequence length="76" mass="8465">MGKRFVSGLHCKDGTVVGIEDEGKLQQESSRWVCDKERSNKKSKAAASIPMRILLKLYFIFNANGSFLDPLCSASR</sequence>
<protein>
    <submittedName>
        <fullName evidence="1">Uncharacterized protein</fullName>
    </submittedName>
</protein>
<evidence type="ECO:0000313" key="1">
    <source>
        <dbReference type="EMBL" id="KAK8601038.1"/>
    </source>
</evidence>